<comment type="subcellular location">
    <subcellularLocation>
        <location evidence="1">Membrane</location>
        <topology evidence="1">Multi-pass membrane protein</topology>
    </subcellularLocation>
</comment>
<evidence type="ECO:0000313" key="12">
    <source>
        <dbReference type="Proteomes" id="UP000509704"/>
    </source>
</evidence>
<comment type="similarity">
    <text evidence="2 8">Belongs to the purine-cytosine permease (2.A.39) family.</text>
</comment>
<feature type="compositionally biased region" description="Polar residues" evidence="9">
    <location>
        <begin position="17"/>
        <end position="30"/>
    </location>
</feature>
<dbReference type="InterPro" id="IPR012681">
    <property type="entry name" value="NCS1"/>
</dbReference>
<dbReference type="FunFam" id="1.10.4160.10:FF:000002">
    <property type="entry name" value="Purine-cytosine permease fcyB"/>
    <property type="match status" value="1"/>
</dbReference>
<feature type="region of interest" description="Disordered" evidence="9">
    <location>
        <begin position="1"/>
        <end position="45"/>
    </location>
</feature>
<dbReference type="InterPro" id="IPR001248">
    <property type="entry name" value="Pur-cyt_permease"/>
</dbReference>
<dbReference type="GO" id="GO:0000329">
    <property type="term" value="C:fungal-type vacuole membrane"/>
    <property type="evidence" value="ECO:0007669"/>
    <property type="project" value="TreeGrafter"/>
</dbReference>
<keyword evidence="7 8" id="KW-0472">Membrane</keyword>
<dbReference type="GO" id="GO:0015205">
    <property type="term" value="F:nucleobase transmembrane transporter activity"/>
    <property type="evidence" value="ECO:0007669"/>
    <property type="project" value="TreeGrafter"/>
</dbReference>
<feature type="compositionally biased region" description="Basic and acidic residues" evidence="9">
    <location>
        <begin position="1"/>
        <end position="16"/>
    </location>
</feature>
<feature type="transmembrane region" description="Helical" evidence="10">
    <location>
        <begin position="206"/>
        <end position="227"/>
    </location>
</feature>
<organism evidence="11 12">
    <name type="scientific">Zygotorulaspora mrakii</name>
    <name type="common">Zygosaccharomyces mrakii</name>
    <dbReference type="NCBI Taxonomy" id="42260"/>
    <lineage>
        <taxon>Eukaryota</taxon>
        <taxon>Fungi</taxon>
        <taxon>Dikarya</taxon>
        <taxon>Ascomycota</taxon>
        <taxon>Saccharomycotina</taxon>
        <taxon>Saccharomycetes</taxon>
        <taxon>Saccharomycetales</taxon>
        <taxon>Saccharomycetaceae</taxon>
        <taxon>Zygotorulaspora</taxon>
    </lineage>
</organism>
<proteinExistence type="inferred from homology"/>
<dbReference type="AlphaFoldDB" id="A0A7H9B7C0"/>
<feature type="transmembrane region" description="Helical" evidence="10">
    <location>
        <begin position="402"/>
        <end position="421"/>
    </location>
</feature>
<dbReference type="GO" id="GO:0015856">
    <property type="term" value="P:cytosine transport"/>
    <property type="evidence" value="ECO:0007669"/>
    <property type="project" value="UniProtKB-ARBA"/>
</dbReference>
<feature type="transmembrane region" description="Helical" evidence="10">
    <location>
        <begin position="271"/>
        <end position="294"/>
    </location>
</feature>
<evidence type="ECO:0000256" key="10">
    <source>
        <dbReference type="SAM" id="Phobius"/>
    </source>
</evidence>
<evidence type="ECO:0000256" key="9">
    <source>
        <dbReference type="SAM" id="MobiDB-lite"/>
    </source>
</evidence>
<dbReference type="Gene3D" id="1.10.4160.10">
    <property type="entry name" value="Hydantoin permease"/>
    <property type="match status" value="1"/>
</dbReference>
<dbReference type="EMBL" id="CP058609">
    <property type="protein sequence ID" value="QLG73859.1"/>
    <property type="molecule type" value="Genomic_DNA"/>
</dbReference>
<evidence type="ECO:0000256" key="8">
    <source>
        <dbReference type="PIRNR" id="PIRNR002744"/>
    </source>
</evidence>
<feature type="transmembrane region" description="Helical" evidence="10">
    <location>
        <begin position="170"/>
        <end position="194"/>
    </location>
</feature>
<dbReference type="PANTHER" id="PTHR31806:SF1">
    <property type="entry name" value="PURINE-CYTOSINE PERMEASE FCY2-RELATED"/>
    <property type="match status" value="1"/>
</dbReference>
<accession>A0A7H9B7C0</accession>
<dbReference type="OrthoDB" id="2116389at2759"/>
<evidence type="ECO:0008006" key="13">
    <source>
        <dbReference type="Google" id="ProtNLM"/>
    </source>
</evidence>
<dbReference type="Proteomes" id="UP000509704">
    <property type="component" value="Chromosome 6"/>
</dbReference>
<reference evidence="11 12" key="1">
    <citation type="submission" date="2020-07" db="EMBL/GenBank/DDBJ databases">
        <title>The yeast mating-type switching endonuclease HO is a domesticated member of an unorthodox homing genetic element family.</title>
        <authorList>
            <person name="Coughlan A.Y."/>
            <person name="Lombardi L."/>
            <person name="Braun-Galleani S."/>
            <person name="Martos A.R."/>
            <person name="Galeote V."/>
            <person name="Bigey F."/>
            <person name="Dequin S."/>
            <person name="Byrne K.P."/>
            <person name="Wolfe K.H."/>
        </authorList>
    </citation>
    <scope>NUCLEOTIDE SEQUENCE [LARGE SCALE GENOMIC DNA]</scope>
    <source>
        <strain evidence="11 12">NRRL Y-6702</strain>
    </source>
</reference>
<keyword evidence="3 8" id="KW-0813">Transport</keyword>
<evidence type="ECO:0000256" key="5">
    <source>
        <dbReference type="ARBA" id="ARBA00022692"/>
    </source>
</evidence>
<evidence type="ECO:0000313" key="11">
    <source>
        <dbReference type="EMBL" id="QLG73859.1"/>
    </source>
</evidence>
<keyword evidence="4" id="KW-0597">Phosphoprotein</keyword>
<feature type="transmembrane region" description="Helical" evidence="10">
    <location>
        <begin position="472"/>
        <end position="491"/>
    </location>
</feature>
<feature type="transmembrane region" description="Helical" evidence="10">
    <location>
        <begin position="234"/>
        <end position="251"/>
    </location>
</feature>
<name>A0A7H9B7C0_ZYGMR</name>
<dbReference type="GeneID" id="59237618"/>
<dbReference type="InterPro" id="IPR026030">
    <property type="entry name" value="Pur-cyt_permease_Fcy2/21/22"/>
</dbReference>
<evidence type="ECO:0000256" key="7">
    <source>
        <dbReference type="ARBA" id="ARBA00023136"/>
    </source>
</evidence>
<evidence type="ECO:0000256" key="6">
    <source>
        <dbReference type="ARBA" id="ARBA00022989"/>
    </source>
</evidence>
<dbReference type="NCBIfam" id="TIGR00800">
    <property type="entry name" value="ncs1"/>
    <property type="match status" value="1"/>
</dbReference>
<dbReference type="GO" id="GO:0005886">
    <property type="term" value="C:plasma membrane"/>
    <property type="evidence" value="ECO:0007669"/>
    <property type="project" value="TreeGrafter"/>
</dbReference>
<sequence length="537" mass="58875">MSGKEAYEIHDLEGNVDRSQSSSEHVGSTNSEKKNPYVDVEDQEYEDEQYASGVAEKSRLGWCRRAVATLLDKAETKGVEPVTDEEKTDISPWGPASMWFSANMVIAAYSLGALGPLVFSLNFGTSVLTIVFFNLLGLVSVAFFSIFGAEFGLRQMVLSRFLLGNLTARAFAFINVIACVGWGVVNTIVSAQLLHMINSGGNQCPPWAGCLIIIGATVLITFFGIRIIHAYERWSWVPNFAVFLVIIARLAKNGSFQNGEWTSGPSTAGGVLSFGSAIFGFASGWTTYASDYTVYMKKEANKYKIFFTFVLCLAFPLFFCMILGAASAMGTFNNTTYADYYNNYSIGGLTYAILVPDSLHGFGQFCCVLLALSTVANNIPNMYSVALSAQATWEPLAKIPRVVWTLAANGATLGISIAAYYKFENFMENFMNSIGYYLAIYISIALSEHFIYRKGFKGYDIDQWNRWDLLPIGIAGCSALFVAGFGVALGMSQTYWTGEIGRLIGDFGGDIGFELGAGFAFIVYNVLRPLEIKYMGR</sequence>
<evidence type="ECO:0000256" key="1">
    <source>
        <dbReference type="ARBA" id="ARBA00004141"/>
    </source>
</evidence>
<feature type="transmembrane region" description="Helical" evidence="10">
    <location>
        <begin position="306"/>
        <end position="329"/>
    </location>
</feature>
<feature type="transmembrane region" description="Helical" evidence="10">
    <location>
        <begin position="433"/>
        <end position="452"/>
    </location>
</feature>
<feature type="transmembrane region" description="Helical" evidence="10">
    <location>
        <begin position="127"/>
        <end position="149"/>
    </location>
</feature>
<dbReference type="PIRSF" id="PIRSF002744">
    <property type="entry name" value="Pur-cyt_permease"/>
    <property type="match status" value="1"/>
</dbReference>
<keyword evidence="12" id="KW-1185">Reference proteome</keyword>
<dbReference type="Pfam" id="PF02133">
    <property type="entry name" value="Transp_cyt_pur"/>
    <property type="match status" value="1"/>
</dbReference>
<dbReference type="PANTHER" id="PTHR31806">
    <property type="entry name" value="PURINE-CYTOSINE PERMEASE FCY2-RELATED"/>
    <property type="match status" value="1"/>
</dbReference>
<dbReference type="KEGG" id="zmk:HG535_0F03700"/>
<evidence type="ECO:0000256" key="2">
    <source>
        <dbReference type="ARBA" id="ARBA00008974"/>
    </source>
</evidence>
<dbReference type="CDD" id="cd11484">
    <property type="entry name" value="SLC-NCS1sbd_CobB-like"/>
    <property type="match status" value="1"/>
</dbReference>
<dbReference type="RefSeq" id="XP_037145585.1">
    <property type="nucleotide sequence ID" value="XM_037289690.1"/>
</dbReference>
<feature type="transmembrane region" description="Helical" evidence="10">
    <location>
        <begin position="100"/>
        <end position="121"/>
    </location>
</feature>
<feature type="transmembrane region" description="Helical" evidence="10">
    <location>
        <begin position="511"/>
        <end position="527"/>
    </location>
</feature>
<keyword evidence="6 10" id="KW-1133">Transmembrane helix</keyword>
<evidence type="ECO:0000256" key="4">
    <source>
        <dbReference type="ARBA" id="ARBA00022553"/>
    </source>
</evidence>
<protein>
    <recommendedName>
        <fullName evidence="13">Purine-cytosine permease</fullName>
    </recommendedName>
</protein>
<keyword evidence="5 10" id="KW-0812">Transmembrane</keyword>
<evidence type="ECO:0000256" key="3">
    <source>
        <dbReference type="ARBA" id="ARBA00022448"/>
    </source>
</evidence>
<feature type="transmembrane region" description="Helical" evidence="10">
    <location>
        <begin position="349"/>
        <end position="372"/>
    </location>
</feature>
<gene>
    <name evidence="11" type="ORF">HG535_0F03700</name>
</gene>